<comment type="similarity">
    <text evidence="3">Belongs to the TMEM144 family.</text>
</comment>
<comment type="cofactor">
    <cofactor evidence="1">
        <name>a divalent metal cation</name>
        <dbReference type="ChEBI" id="CHEBI:60240"/>
    </cofactor>
</comment>
<evidence type="ECO:0000256" key="5">
    <source>
        <dbReference type="ARBA" id="ARBA00022723"/>
    </source>
</evidence>
<comment type="subcellular location">
    <subcellularLocation>
        <location evidence="2">Membrane</location>
        <topology evidence="2">Multi-pass membrane protein</topology>
    </subcellularLocation>
</comment>
<dbReference type="InterPro" id="IPR037185">
    <property type="entry name" value="EmrE-like"/>
</dbReference>
<dbReference type="Proteomes" id="UP001217089">
    <property type="component" value="Unassembled WGS sequence"/>
</dbReference>
<dbReference type="Pfam" id="PF13359">
    <property type="entry name" value="DDE_Tnp_4"/>
    <property type="match status" value="1"/>
</dbReference>
<evidence type="ECO:0000256" key="2">
    <source>
        <dbReference type="ARBA" id="ARBA00004141"/>
    </source>
</evidence>
<feature type="transmembrane region" description="Helical" evidence="8">
    <location>
        <begin position="278"/>
        <end position="298"/>
    </location>
</feature>
<evidence type="ECO:0000256" key="3">
    <source>
        <dbReference type="ARBA" id="ARBA00005731"/>
    </source>
</evidence>
<keyword evidence="11" id="KW-1185">Reference proteome</keyword>
<keyword evidence="5" id="KW-0479">Metal-binding</keyword>
<feature type="transmembrane region" description="Helical" evidence="8">
    <location>
        <begin position="458"/>
        <end position="481"/>
    </location>
</feature>
<evidence type="ECO:0000256" key="8">
    <source>
        <dbReference type="SAM" id="Phobius"/>
    </source>
</evidence>
<dbReference type="InterPro" id="IPR027806">
    <property type="entry name" value="HARBI1_dom"/>
</dbReference>
<sequence length="518" mass="58506">MFRNYLEAHFLKFVPGRINGKIPIILDETNFSVGLVDRAIKALSSDNLQSGFRNTGIFSFNSAVVPRDMLLPCEIFHNDDLIANDSKATVKLCNENEKKKPKKACNLAVEISEDSEENKVRDDDTGLHHRKFGLFGVTAEIPDNLLLNYAGVVLAAVSAVIFSSINTDFNAFENTDTTSNNEKEQEKKIEVIIEDSFVDRLSPEKKRILGISLSVVSGVLYGQTFTPEIYVQGLEGHSDNALDYVFATYTGVYITSSVYFIIYCVLKQNKPDIYPNVIIPGLISGIMFGIATSCWFVANRSLSEPVAFPIMTTLPAVIAAFVGKFVFKEIEGKDRPKIEGYTEAVVPQYFLDDFKRFFRLTRSTFEIIVTNISQYPDLRPSWTGGREAIPIEKQLLVVLWYISGQETLNRIGDRDNGHLSRQQRHFNTCLSTTRVVVERSFAALKGRFRRLQYIDTQAVRTAVDMILVCCILHNICILNADEVDDFFDEVNDHHLIMCLRLFVAFTLPALFTFCCIHL</sequence>
<comment type="caution">
    <text evidence="10">The sequence shown here is derived from an EMBL/GenBank/DDBJ whole genome shotgun (WGS) entry which is preliminary data.</text>
</comment>
<keyword evidence="4 8" id="KW-0812">Transmembrane</keyword>
<proteinExistence type="inferred from homology"/>
<evidence type="ECO:0000256" key="7">
    <source>
        <dbReference type="ARBA" id="ARBA00023136"/>
    </source>
</evidence>
<evidence type="ECO:0000259" key="9">
    <source>
        <dbReference type="Pfam" id="PF13359"/>
    </source>
</evidence>
<dbReference type="PANTHER" id="PTHR16119">
    <property type="entry name" value="TRANSMEMBRANE PROTEIN 144"/>
    <property type="match status" value="1"/>
</dbReference>
<keyword evidence="7 8" id="KW-0472">Membrane</keyword>
<evidence type="ECO:0000313" key="11">
    <source>
        <dbReference type="Proteomes" id="UP001217089"/>
    </source>
</evidence>
<accession>A0ABQ9FYW9</accession>
<dbReference type="InterPro" id="IPR010651">
    <property type="entry name" value="Sugar_transport"/>
</dbReference>
<evidence type="ECO:0000313" key="10">
    <source>
        <dbReference type="EMBL" id="KAJ8320878.1"/>
    </source>
</evidence>
<feature type="transmembrane region" description="Helical" evidence="8">
    <location>
        <begin position="493"/>
        <end position="516"/>
    </location>
</feature>
<feature type="domain" description="DDE Tnp4" evidence="9">
    <location>
        <begin position="414"/>
        <end position="474"/>
    </location>
</feature>
<evidence type="ECO:0000256" key="4">
    <source>
        <dbReference type="ARBA" id="ARBA00022692"/>
    </source>
</evidence>
<dbReference type="SUPFAM" id="SSF103481">
    <property type="entry name" value="Multidrug resistance efflux transporter EmrE"/>
    <property type="match status" value="1"/>
</dbReference>
<name>A0ABQ9FYW9_TEGGR</name>
<feature type="transmembrane region" description="Helical" evidence="8">
    <location>
        <begin position="246"/>
        <end position="266"/>
    </location>
</feature>
<dbReference type="InterPro" id="IPR012435">
    <property type="entry name" value="TMEM144"/>
</dbReference>
<dbReference type="PANTHER" id="PTHR16119:SF17">
    <property type="entry name" value="TRANSMEMBRANE PROTEIN 144"/>
    <property type="match status" value="1"/>
</dbReference>
<dbReference type="Pfam" id="PF07857">
    <property type="entry name" value="TMEM144"/>
    <property type="match status" value="1"/>
</dbReference>
<keyword evidence="6 8" id="KW-1133">Transmembrane helix</keyword>
<organism evidence="10 11">
    <name type="scientific">Tegillarca granosa</name>
    <name type="common">Malaysian cockle</name>
    <name type="synonym">Anadara granosa</name>
    <dbReference type="NCBI Taxonomy" id="220873"/>
    <lineage>
        <taxon>Eukaryota</taxon>
        <taxon>Metazoa</taxon>
        <taxon>Spiralia</taxon>
        <taxon>Lophotrochozoa</taxon>
        <taxon>Mollusca</taxon>
        <taxon>Bivalvia</taxon>
        <taxon>Autobranchia</taxon>
        <taxon>Pteriomorphia</taxon>
        <taxon>Arcoida</taxon>
        <taxon>Arcoidea</taxon>
        <taxon>Arcidae</taxon>
        <taxon>Tegillarca</taxon>
    </lineage>
</organism>
<feature type="transmembrane region" description="Helical" evidence="8">
    <location>
        <begin position="310"/>
        <end position="327"/>
    </location>
</feature>
<protein>
    <recommendedName>
        <fullName evidence="9">DDE Tnp4 domain-containing protein</fullName>
    </recommendedName>
</protein>
<evidence type="ECO:0000256" key="1">
    <source>
        <dbReference type="ARBA" id="ARBA00001968"/>
    </source>
</evidence>
<reference evidence="10 11" key="1">
    <citation type="submission" date="2022-12" db="EMBL/GenBank/DDBJ databases">
        <title>Chromosome-level genome of Tegillarca granosa.</title>
        <authorList>
            <person name="Kim J."/>
        </authorList>
    </citation>
    <scope>NUCLEOTIDE SEQUENCE [LARGE SCALE GENOMIC DNA]</scope>
    <source>
        <strain evidence="10">Teg-2019</strain>
        <tissue evidence="10">Adductor muscle</tissue>
    </source>
</reference>
<evidence type="ECO:0000256" key="6">
    <source>
        <dbReference type="ARBA" id="ARBA00022989"/>
    </source>
</evidence>
<gene>
    <name evidence="10" type="ORF">KUTeg_002465</name>
</gene>
<dbReference type="EMBL" id="JARBDR010000141">
    <property type="protein sequence ID" value="KAJ8320878.1"/>
    <property type="molecule type" value="Genomic_DNA"/>
</dbReference>